<dbReference type="InterPro" id="IPR024370">
    <property type="entry name" value="PBP_domain"/>
</dbReference>
<evidence type="ECO:0000256" key="8">
    <source>
        <dbReference type="ARBA" id="ARBA00023150"/>
    </source>
</evidence>
<evidence type="ECO:0000256" key="1">
    <source>
        <dbReference type="ARBA" id="ARBA00002901"/>
    </source>
</evidence>
<dbReference type="Gene3D" id="2.40.340.10">
    <property type="entry name" value="MoeA, C-terminal, domain IV"/>
    <property type="match status" value="1"/>
</dbReference>
<comment type="pathway">
    <text evidence="3 10">Cofactor biosynthesis; molybdopterin biosynthesis.</text>
</comment>
<dbReference type="InterPro" id="IPR038987">
    <property type="entry name" value="MoeA-like"/>
</dbReference>
<dbReference type="EMBL" id="JAUSUG010000008">
    <property type="protein sequence ID" value="MDQ0254883.1"/>
    <property type="molecule type" value="Genomic_DNA"/>
</dbReference>
<comment type="function">
    <text evidence="1 10">Catalyzes the insertion of molybdate into adenylated molybdopterin with the concomitant release of AMP.</text>
</comment>
<dbReference type="SMART" id="SM00852">
    <property type="entry name" value="MoCF_biosynth"/>
    <property type="match status" value="1"/>
</dbReference>
<dbReference type="InterPro" id="IPR036688">
    <property type="entry name" value="MoeA_C_domain_IV_sf"/>
</dbReference>
<dbReference type="Pfam" id="PF12727">
    <property type="entry name" value="PBP_like"/>
    <property type="match status" value="1"/>
</dbReference>
<dbReference type="Gene3D" id="3.90.105.10">
    <property type="entry name" value="Molybdopterin biosynthesis moea protein, domain 2"/>
    <property type="match status" value="1"/>
</dbReference>
<dbReference type="Pfam" id="PF03454">
    <property type="entry name" value="MoeA_C"/>
    <property type="match status" value="1"/>
</dbReference>
<keyword evidence="8 10" id="KW-0501">Molybdenum cofactor biosynthesis</keyword>
<comment type="catalytic activity">
    <reaction evidence="9">
        <text>adenylyl-molybdopterin + molybdate = Mo-molybdopterin + AMP + H(+)</text>
        <dbReference type="Rhea" id="RHEA:35047"/>
        <dbReference type="ChEBI" id="CHEBI:15378"/>
        <dbReference type="ChEBI" id="CHEBI:36264"/>
        <dbReference type="ChEBI" id="CHEBI:62727"/>
        <dbReference type="ChEBI" id="CHEBI:71302"/>
        <dbReference type="ChEBI" id="CHEBI:456215"/>
        <dbReference type="EC" id="2.10.1.1"/>
    </reaction>
</comment>
<feature type="domain" description="MoaB/Mog" evidence="11">
    <location>
        <begin position="176"/>
        <end position="313"/>
    </location>
</feature>
<keyword evidence="13" id="KW-1185">Reference proteome</keyword>
<dbReference type="PANTHER" id="PTHR10192:SF16">
    <property type="entry name" value="MOLYBDOPTERIN MOLYBDENUMTRANSFERASE"/>
    <property type="match status" value="1"/>
</dbReference>
<dbReference type="InterPro" id="IPR008284">
    <property type="entry name" value="MoCF_biosynth_CS"/>
</dbReference>
<evidence type="ECO:0000256" key="5">
    <source>
        <dbReference type="ARBA" id="ARBA00013269"/>
    </source>
</evidence>
<dbReference type="InterPro" id="IPR036425">
    <property type="entry name" value="MoaB/Mog-like_dom_sf"/>
</dbReference>
<name>A0ABT9ZUG2_9BACI</name>
<evidence type="ECO:0000256" key="2">
    <source>
        <dbReference type="ARBA" id="ARBA00003487"/>
    </source>
</evidence>
<dbReference type="SUPFAM" id="SSF63867">
    <property type="entry name" value="MoeA C-terminal domain-like"/>
    <property type="match status" value="1"/>
</dbReference>
<dbReference type="Gene3D" id="3.40.980.10">
    <property type="entry name" value="MoaB/Mog-like domain"/>
    <property type="match status" value="1"/>
</dbReference>
<evidence type="ECO:0000313" key="12">
    <source>
        <dbReference type="EMBL" id="MDQ0254883.1"/>
    </source>
</evidence>
<evidence type="ECO:0000256" key="3">
    <source>
        <dbReference type="ARBA" id="ARBA00005046"/>
    </source>
</evidence>
<organism evidence="12 13">
    <name type="scientific">Evansella vedderi</name>
    <dbReference type="NCBI Taxonomy" id="38282"/>
    <lineage>
        <taxon>Bacteria</taxon>
        <taxon>Bacillati</taxon>
        <taxon>Bacillota</taxon>
        <taxon>Bacilli</taxon>
        <taxon>Bacillales</taxon>
        <taxon>Bacillaceae</taxon>
        <taxon>Evansella</taxon>
    </lineage>
</organism>
<dbReference type="Pfam" id="PF00994">
    <property type="entry name" value="MoCF_biosynth"/>
    <property type="match status" value="1"/>
</dbReference>
<dbReference type="EC" id="2.10.1.1" evidence="5 10"/>
<proteinExistence type="inferred from homology"/>
<evidence type="ECO:0000256" key="7">
    <source>
        <dbReference type="ARBA" id="ARBA00022505"/>
    </source>
</evidence>
<gene>
    <name evidence="12" type="ORF">J2S74_002265</name>
</gene>
<protein>
    <recommendedName>
        <fullName evidence="6 10">Molybdopterin molybdenumtransferase</fullName>
        <ecNumber evidence="5 10">2.10.1.1</ecNumber>
    </recommendedName>
</protein>
<evidence type="ECO:0000259" key="11">
    <source>
        <dbReference type="SMART" id="SM00852"/>
    </source>
</evidence>
<dbReference type="NCBIfam" id="NF011068">
    <property type="entry name" value="PRK14498.1"/>
    <property type="match status" value="1"/>
</dbReference>
<dbReference type="InterPro" id="IPR005111">
    <property type="entry name" value="MoeA_C_domain_IV"/>
</dbReference>
<dbReference type="InterPro" id="IPR005110">
    <property type="entry name" value="MoeA_linker/N"/>
</dbReference>
<evidence type="ECO:0000256" key="9">
    <source>
        <dbReference type="ARBA" id="ARBA00047317"/>
    </source>
</evidence>
<dbReference type="InterPro" id="IPR001453">
    <property type="entry name" value="MoaB/Mog_dom"/>
</dbReference>
<keyword evidence="10" id="KW-0808">Transferase</keyword>
<keyword evidence="7 10" id="KW-0500">Molybdenum</keyword>
<comment type="similarity">
    <text evidence="4 10">Belongs to the MoeA family.</text>
</comment>
<dbReference type="CDD" id="cd00887">
    <property type="entry name" value="MoeA"/>
    <property type="match status" value="1"/>
</dbReference>
<dbReference type="PROSITE" id="PS01079">
    <property type="entry name" value="MOCF_BIOSYNTHESIS_2"/>
    <property type="match status" value="1"/>
</dbReference>
<accession>A0ABT9ZUG2</accession>
<dbReference type="SUPFAM" id="SSF63882">
    <property type="entry name" value="MoeA N-terminal region -like"/>
    <property type="match status" value="1"/>
</dbReference>
<evidence type="ECO:0000256" key="10">
    <source>
        <dbReference type="RuleBase" id="RU365090"/>
    </source>
</evidence>
<evidence type="ECO:0000313" key="13">
    <source>
        <dbReference type="Proteomes" id="UP001230005"/>
    </source>
</evidence>
<evidence type="ECO:0000256" key="4">
    <source>
        <dbReference type="ARBA" id="ARBA00010763"/>
    </source>
</evidence>
<sequence>MVLKRKIYLEDKPRDIALKECLEHFEVNRVTEEVRVSEALGRITAQPIYANRSMPHYHASAMDGIAVRAEMTIDAHENNPVHLHEGTEFVYVDTGNAIPPEYDAVIMIEDINIVSEGVIEIIAPATPWQRIRPIGEDITYGEMLLPQGHELRPVDMGALLAAGMKAVPVIKQPLVHIIPSGNEIVPVEENIQPGKIIEFNGTIFSGLVTEWGGQPEIQPIVKDEPEAIKEALLKSSEAADVVIINAGSSAGSKDYTASVIEEIGEVFTHGIATRPGKPVIIGKVNGTMVIGVPGYPVSAFLVMDWFVKPMLAYFLGIPVKERQKLPVIAGRRIVSNMGSEDFIRVNIGKVNGKYIANPLTRSSSVTMSLVKADGIVVIPPEHLGVEQGNLIEAELFRPVEEIESTILFSGSHDLCIDVLSTFLKEENHSSKITASHTGSMAGLMAIKRGEAHIAGVHLLDPETGEYNISYVERFLKDREVVLVPFLKRKQGWIVAKNNPLNIQLVTDLKEKGVTFVNRQRGAGTRILFDYLLSKEGVLPEEIIGYDREMFTHLAVSAEVNMHQDHAGMGIYSAAKAMNLDFVPVAEESYDLIMEKDFYESDKGKKLIEVMKNKRFKRTVEEFGGYEVCTDKDPVFFNQK</sequence>
<dbReference type="Pfam" id="PF03453">
    <property type="entry name" value="MoeA_N"/>
    <property type="match status" value="1"/>
</dbReference>
<comment type="function">
    <text evidence="2">May be involved in the biosynthesis of molybdopterin.</text>
</comment>
<comment type="cofactor">
    <cofactor evidence="10">
        <name>Mg(2+)</name>
        <dbReference type="ChEBI" id="CHEBI:18420"/>
    </cofactor>
</comment>
<dbReference type="Gene3D" id="2.170.190.11">
    <property type="entry name" value="Molybdopterin biosynthesis moea protein, domain 3"/>
    <property type="match status" value="1"/>
</dbReference>
<dbReference type="SUPFAM" id="SSF53850">
    <property type="entry name" value="Periplasmic binding protein-like II"/>
    <property type="match status" value="1"/>
</dbReference>
<reference evidence="12 13" key="1">
    <citation type="submission" date="2023-07" db="EMBL/GenBank/DDBJ databases">
        <title>Genomic Encyclopedia of Type Strains, Phase IV (KMG-IV): sequencing the most valuable type-strain genomes for metagenomic binning, comparative biology and taxonomic classification.</title>
        <authorList>
            <person name="Goeker M."/>
        </authorList>
    </citation>
    <scope>NUCLEOTIDE SEQUENCE [LARGE SCALE GENOMIC DNA]</scope>
    <source>
        <strain evidence="12 13">DSM 9768</strain>
    </source>
</reference>
<dbReference type="Proteomes" id="UP001230005">
    <property type="component" value="Unassembled WGS sequence"/>
</dbReference>
<dbReference type="NCBIfam" id="TIGR00177">
    <property type="entry name" value="molyb_syn"/>
    <property type="match status" value="1"/>
</dbReference>
<dbReference type="SUPFAM" id="SSF53218">
    <property type="entry name" value="Molybdenum cofactor biosynthesis proteins"/>
    <property type="match status" value="1"/>
</dbReference>
<evidence type="ECO:0000256" key="6">
    <source>
        <dbReference type="ARBA" id="ARBA00021108"/>
    </source>
</evidence>
<keyword evidence="10" id="KW-0479">Metal-binding</keyword>
<dbReference type="InterPro" id="IPR036135">
    <property type="entry name" value="MoeA_linker/N_sf"/>
</dbReference>
<comment type="caution">
    <text evidence="12">The sequence shown here is derived from an EMBL/GenBank/DDBJ whole genome shotgun (WGS) entry which is preliminary data.</text>
</comment>
<keyword evidence="10" id="KW-0460">Magnesium</keyword>
<dbReference type="PANTHER" id="PTHR10192">
    <property type="entry name" value="MOLYBDOPTERIN BIOSYNTHESIS PROTEIN"/>
    <property type="match status" value="1"/>
</dbReference>